<dbReference type="GO" id="GO:0004177">
    <property type="term" value="F:aminopeptidase activity"/>
    <property type="evidence" value="ECO:0007669"/>
    <property type="project" value="UniProtKB-KW"/>
</dbReference>
<dbReference type="GO" id="GO:0006508">
    <property type="term" value="P:proteolysis"/>
    <property type="evidence" value="ECO:0007669"/>
    <property type="project" value="InterPro"/>
</dbReference>
<dbReference type="InterPro" id="IPR045175">
    <property type="entry name" value="M28_fam"/>
</dbReference>
<dbReference type="InterPro" id="IPR007484">
    <property type="entry name" value="Peptidase_M28"/>
</dbReference>
<dbReference type="PANTHER" id="PTHR12147">
    <property type="entry name" value="METALLOPEPTIDASE M28 FAMILY MEMBER"/>
    <property type="match status" value="1"/>
</dbReference>
<dbReference type="AlphaFoldDB" id="A0A174IER6"/>
<dbReference type="PANTHER" id="PTHR12147:SF26">
    <property type="entry name" value="PEPTIDASE M28 DOMAIN-CONTAINING PROTEIN"/>
    <property type="match status" value="1"/>
</dbReference>
<feature type="domain" description="Peptidase M28" evidence="2">
    <location>
        <begin position="119"/>
        <end position="311"/>
    </location>
</feature>
<dbReference type="SUPFAM" id="SSF53187">
    <property type="entry name" value="Zn-dependent exopeptidases"/>
    <property type="match status" value="1"/>
</dbReference>
<evidence type="ECO:0000256" key="1">
    <source>
        <dbReference type="SAM" id="SignalP"/>
    </source>
</evidence>
<dbReference type="EC" id="3.4.11.6" evidence="3"/>
<evidence type="ECO:0000313" key="4">
    <source>
        <dbReference type="Proteomes" id="UP000095409"/>
    </source>
</evidence>
<feature type="signal peptide" evidence="1">
    <location>
        <begin position="1"/>
        <end position="23"/>
    </location>
</feature>
<reference evidence="3 4" key="1">
    <citation type="submission" date="2015-09" db="EMBL/GenBank/DDBJ databases">
        <authorList>
            <consortium name="Pathogen Informatics"/>
        </authorList>
    </citation>
    <scope>NUCLEOTIDE SEQUENCE [LARGE SCALE GENOMIC DNA]</scope>
    <source>
        <strain evidence="3 4">2789STDY5608837</strain>
    </source>
</reference>
<organism evidence="3 4">
    <name type="scientific">Blautia obeum</name>
    <dbReference type="NCBI Taxonomy" id="40520"/>
    <lineage>
        <taxon>Bacteria</taxon>
        <taxon>Bacillati</taxon>
        <taxon>Bacillota</taxon>
        <taxon>Clostridia</taxon>
        <taxon>Lachnospirales</taxon>
        <taxon>Lachnospiraceae</taxon>
        <taxon>Blautia</taxon>
    </lineage>
</organism>
<dbReference type="Pfam" id="PF04389">
    <property type="entry name" value="Peptidase_M28"/>
    <property type="match status" value="1"/>
</dbReference>
<name>A0A174IER6_9FIRM</name>
<dbReference type="EMBL" id="CYZD01000032">
    <property type="protein sequence ID" value="CUO83429.1"/>
    <property type="molecule type" value="Genomic_DNA"/>
</dbReference>
<keyword evidence="3" id="KW-0031">Aminopeptidase</keyword>
<feature type="chain" id="PRO_5008024256" evidence="1">
    <location>
        <begin position="24"/>
        <end position="329"/>
    </location>
</feature>
<keyword evidence="1" id="KW-0732">Signal</keyword>
<dbReference type="Proteomes" id="UP000095409">
    <property type="component" value="Unassembled WGS sequence"/>
</dbReference>
<evidence type="ECO:0000259" key="2">
    <source>
        <dbReference type="Pfam" id="PF04389"/>
    </source>
</evidence>
<evidence type="ECO:0000313" key="3">
    <source>
        <dbReference type="EMBL" id="CUO83429.1"/>
    </source>
</evidence>
<dbReference type="Gene3D" id="3.40.630.10">
    <property type="entry name" value="Zn peptidases"/>
    <property type="match status" value="1"/>
</dbReference>
<accession>A0A174IER6</accession>
<keyword evidence="3" id="KW-0645">Protease</keyword>
<protein>
    <submittedName>
        <fullName evidence="3">Arginyl aminopeptidase</fullName>
        <ecNumber evidence="3">3.4.11.6</ecNumber>
    </submittedName>
</protein>
<sequence length="329" mass="36893">MKKMIIFALIMAISVATPIQAMAQSVTQSDVEMQPSEQNIEQIIDEITSEPHPINSDAIQNVKEYIIQYWGDLGYDEIECQKFEYNDENNENAIRRSSQADVFLAPTAENATIDGTGENIIVTKKSSTDITKNLIISAHYDSAEDSVGANDNGSGVAAVLELARILKDTEMPYNVKFILFSGEEKYMLGSRWYVGNLSEDERKQIIGVINIDTIAEKSDLGYMAMIEGNKRPDDIEYDDEGLKKLAELNKNSMSDLFTSSDRFYLTMATNSDHYPFALVDIPAVSIVQDWQDGLNVNDSSDVKENMDMQRIVEVINQVMEVLPEIPLDN</sequence>
<gene>
    <name evidence="3" type="primary">ywaD_2</name>
    <name evidence="3" type="ORF">ERS852394_03136</name>
</gene>
<dbReference type="GO" id="GO:0008235">
    <property type="term" value="F:metalloexopeptidase activity"/>
    <property type="evidence" value="ECO:0007669"/>
    <property type="project" value="InterPro"/>
</dbReference>
<proteinExistence type="predicted"/>
<keyword evidence="3" id="KW-0378">Hydrolase</keyword>